<name>A0A4P8IDW1_9FIRM</name>
<dbReference type="OrthoDB" id="7945729at2"/>
<dbReference type="InterPro" id="IPR035994">
    <property type="entry name" value="Nucleoside_phosphorylase_sf"/>
</dbReference>
<dbReference type="Pfam" id="PF01048">
    <property type="entry name" value="PNP_UDP_1"/>
    <property type="match status" value="1"/>
</dbReference>
<dbReference type="EC" id="2.4.2.3" evidence="1"/>
<dbReference type="AlphaFoldDB" id="A0A4P8IDW1"/>
<dbReference type="Proteomes" id="UP000298653">
    <property type="component" value="Chromosome"/>
</dbReference>
<dbReference type="GO" id="GO:0005829">
    <property type="term" value="C:cytosol"/>
    <property type="evidence" value="ECO:0007669"/>
    <property type="project" value="TreeGrafter"/>
</dbReference>
<feature type="domain" description="Nucleoside phosphorylase" evidence="4">
    <location>
        <begin position="55"/>
        <end position="224"/>
    </location>
</feature>
<dbReference type="KEGG" id="arf:AR1Y2_1531"/>
<comment type="catalytic activity">
    <reaction evidence="3">
        <text>uridine + phosphate = alpha-D-ribose 1-phosphate + uracil</text>
        <dbReference type="Rhea" id="RHEA:24388"/>
        <dbReference type="ChEBI" id="CHEBI:16704"/>
        <dbReference type="ChEBI" id="CHEBI:17568"/>
        <dbReference type="ChEBI" id="CHEBI:43474"/>
        <dbReference type="ChEBI" id="CHEBI:57720"/>
        <dbReference type="EC" id="2.4.2.3"/>
    </reaction>
</comment>
<sequence>MATIFERFDHTKTAFINPEDTIVAEPGFPEVCITTFSNTMIDKFVSLNQAEKIAELYTANGITPIYGISYKGKRIALFLSRVGAPACIAGLEEVIAMGVKKIVLFGCCGVLNQQAVQDKIIIPSSAVRDEGTSYHYIPPSEEIYTEESSIRKLEACLRKLDLSYVTGKTWTTDAVYRETPRTLKERREQGCLAVDMELSAALAVAQFRDVRLLPFLYGADNLDSEEWECRDLKEYGFSGLHKYFGLALECSAIL</sequence>
<dbReference type="RefSeq" id="WP_137328421.1">
    <property type="nucleotide sequence ID" value="NZ_CP040058.1"/>
</dbReference>
<evidence type="ECO:0000313" key="6">
    <source>
        <dbReference type="Proteomes" id="UP000298653"/>
    </source>
</evidence>
<dbReference type="InterPro" id="IPR000845">
    <property type="entry name" value="Nucleoside_phosphorylase_d"/>
</dbReference>
<reference evidence="5 6" key="1">
    <citation type="submission" date="2019-05" db="EMBL/GenBank/DDBJ databases">
        <title>Complete genome sequencing of Anaerostipes rhamnosivorans.</title>
        <authorList>
            <person name="Bui T.P.N."/>
            <person name="de Vos W.M."/>
        </authorList>
    </citation>
    <scope>NUCLEOTIDE SEQUENCE [LARGE SCALE GENOMIC DNA]</scope>
    <source>
        <strain evidence="5 6">1y2</strain>
    </source>
</reference>
<evidence type="ECO:0000256" key="3">
    <source>
        <dbReference type="ARBA" id="ARBA00048447"/>
    </source>
</evidence>
<dbReference type="PANTHER" id="PTHR43691:SF11">
    <property type="entry name" value="FI09636P-RELATED"/>
    <property type="match status" value="1"/>
</dbReference>
<keyword evidence="6" id="KW-1185">Reference proteome</keyword>
<keyword evidence="5" id="KW-0328">Glycosyltransferase</keyword>
<gene>
    <name evidence="5" type="ORF">AR1Y2_1531</name>
</gene>
<dbReference type="PANTHER" id="PTHR43691">
    <property type="entry name" value="URIDINE PHOSPHORYLASE"/>
    <property type="match status" value="1"/>
</dbReference>
<dbReference type="GO" id="GO:0004850">
    <property type="term" value="F:uridine phosphorylase activity"/>
    <property type="evidence" value="ECO:0007669"/>
    <property type="project" value="UniProtKB-EC"/>
</dbReference>
<evidence type="ECO:0000256" key="2">
    <source>
        <dbReference type="ARBA" id="ARBA00021980"/>
    </source>
</evidence>
<evidence type="ECO:0000313" key="5">
    <source>
        <dbReference type="EMBL" id="QCP34985.1"/>
    </source>
</evidence>
<evidence type="ECO:0000256" key="1">
    <source>
        <dbReference type="ARBA" id="ARBA00011888"/>
    </source>
</evidence>
<evidence type="ECO:0000259" key="4">
    <source>
        <dbReference type="Pfam" id="PF01048"/>
    </source>
</evidence>
<organism evidence="5 6">
    <name type="scientific">Anaerostipes rhamnosivorans</name>
    <dbReference type="NCBI Taxonomy" id="1229621"/>
    <lineage>
        <taxon>Bacteria</taxon>
        <taxon>Bacillati</taxon>
        <taxon>Bacillota</taxon>
        <taxon>Clostridia</taxon>
        <taxon>Lachnospirales</taxon>
        <taxon>Lachnospiraceae</taxon>
        <taxon>Anaerostipes</taxon>
    </lineage>
</organism>
<dbReference type="CDD" id="cd09007">
    <property type="entry name" value="NP-I_spr0068"/>
    <property type="match status" value="1"/>
</dbReference>
<accession>A0A4P8IDW1</accession>
<dbReference type="Gene3D" id="3.40.50.1580">
    <property type="entry name" value="Nucleoside phosphorylase domain"/>
    <property type="match status" value="1"/>
</dbReference>
<protein>
    <recommendedName>
        <fullName evidence="2">Uridine phosphorylase</fullName>
        <ecNumber evidence="1">2.4.2.3</ecNumber>
    </recommendedName>
</protein>
<dbReference type="EMBL" id="CP040058">
    <property type="protein sequence ID" value="QCP34985.1"/>
    <property type="molecule type" value="Genomic_DNA"/>
</dbReference>
<proteinExistence type="predicted"/>
<dbReference type="SUPFAM" id="SSF53167">
    <property type="entry name" value="Purine and uridine phosphorylases"/>
    <property type="match status" value="1"/>
</dbReference>
<keyword evidence="5" id="KW-0808">Transferase</keyword>
<dbReference type="GO" id="GO:0004731">
    <property type="term" value="F:purine-nucleoside phosphorylase activity"/>
    <property type="evidence" value="ECO:0007669"/>
    <property type="project" value="TreeGrafter"/>
</dbReference>
<dbReference type="GO" id="GO:0006152">
    <property type="term" value="P:purine nucleoside catabolic process"/>
    <property type="evidence" value="ECO:0007669"/>
    <property type="project" value="TreeGrafter"/>
</dbReference>